<name>A0AA46TLV0_9ACTN</name>
<gene>
    <name evidence="2" type="ORF">L0C25_11520</name>
</gene>
<feature type="compositionally biased region" description="Basic and acidic residues" evidence="1">
    <location>
        <begin position="1"/>
        <end position="11"/>
    </location>
</feature>
<reference evidence="2" key="1">
    <citation type="submission" date="2022-01" db="EMBL/GenBank/DDBJ databases">
        <title>Nocardioidaceae gen. sp. A5X3R13.</title>
        <authorList>
            <person name="Lopez Marin M.A."/>
            <person name="Uhlik O."/>
        </authorList>
    </citation>
    <scope>NUCLEOTIDE SEQUENCE</scope>
    <source>
        <strain evidence="2">A5X3R13</strain>
    </source>
</reference>
<dbReference type="AlphaFoldDB" id="A0AA46TLV0"/>
<evidence type="ECO:0000313" key="2">
    <source>
        <dbReference type="EMBL" id="UYM07666.1"/>
    </source>
</evidence>
<evidence type="ECO:0000313" key="3">
    <source>
        <dbReference type="Proteomes" id="UP001164390"/>
    </source>
</evidence>
<proteinExistence type="predicted"/>
<dbReference type="Proteomes" id="UP001164390">
    <property type="component" value="Chromosome"/>
</dbReference>
<dbReference type="KEGG" id="sgrg:L0C25_11520"/>
<dbReference type="EMBL" id="CP094970">
    <property type="protein sequence ID" value="UYM07666.1"/>
    <property type="molecule type" value="Genomic_DNA"/>
</dbReference>
<organism evidence="2 3">
    <name type="scientific">Solicola gregarius</name>
    <dbReference type="NCBI Taxonomy" id="2908642"/>
    <lineage>
        <taxon>Bacteria</taxon>
        <taxon>Bacillati</taxon>
        <taxon>Actinomycetota</taxon>
        <taxon>Actinomycetes</taxon>
        <taxon>Propionibacteriales</taxon>
        <taxon>Nocardioidaceae</taxon>
        <taxon>Solicola</taxon>
    </lineage>
</organism>
<sequence length="112" mass="12515">MSSLKVDDRAWEMPTYAGEPPSPRRLRVWETRSGDLLAVITETGEGVPVTDVAAEAYAAVRELYAGARVFEHYPQLRDEQETLDEIRVADGEVGWTRVVPGDVDADWLPLDD</sequence>
<dbReference type="RefSeq" id="WP_271636642.1">
    <property type="nucleotide sequence ID" value="NZ_CP094970.1"/>
</dbReference>
<protein>
    <submittedName>
        <fullName evidence="2">Uncharacterized protein</fullName>
    </submittedName>
</protein>
<evidence type="ECO:0000256" key="1">
    <source>
        <dbReference type="SAM" id="MobiDB-lite"/>
    </source>
</evidence>
<accession>A0AA46TLV0</accession>
<keyword evidence="3" id="KW-1185">Reference proteome</keyword>
<feature type="region of interest" description="Disordered" evidence="1">
    <location>
        <begin position="1"/>
        <end position="22"/>
    </location>
</feature>